<name>A0A6J1GHV9_CUCMO</name>
<keyword evidence="2" id="KW-1185">Reference proteome</keyword>
<evidence type="ECO:0000256" key="1">
    <source>
        <dbReference type="SAM" id="MobiDB-lite"/>
    </source>
</evidence>
<gene>
    <name evidence="3 4" type="primary">LOC111454325</name>
</gene>
<dbReference type="RefSeq" id="XP_022951545.1">
    <property type="nucleotide sequence ID" value="XM_023095777.1"/>
</dbReference>
<dbReference type="PANTHER" id="PTHR37710">
    <property type="entry name" value="TRANSMEMBRANE PROTEIN"/>
    <property type="match status" value="1"/>
</dbReference>
<proteinExistence type="predicted"/>
<reference evidence="3 4" key="1">
    <citation type="submission" date="2025-04" db="UniProtKB">
        <authorList>
            <consortium name="RefSeq"/>
        </authorList>
    </citation>
    <scope>IDENTIFICATION</scope>
    <source>
        <tissue evidence="3 4">Young leaves</tissue>
    </source>
</reference>
<protein>
    <submittedName>
        <fullName evidence="3 4">Uncharacterized protein LOC111454325</fullName>
    </submittedName>
</protein>
<evidence type="ECO:0000313" key="4">
    <source>
        <dbReference type="RefSeq" id="XP_022951546.1"/>
    </source>
</evidence>
<sequence length="316" mass="35252">MNSAELSTTQRMSSPRRPLHTCSVSFLAIAHGIFSRAQNLDGWLGSTTRKMVQITKLVKPVILVLQYQWSLFLSFIDDRLLAISNFVEKIFPPSRLVFDKIDDVLHLVETFPGKFADAVDKLPCFNQVLLLEWAVTHAISLLEFMITILMNLGRDGTREKEILVDMNYNKGRNGPESAVKSEGTISCVSETQQGAMNGSCKEVVKTGREGKEDDCKGTYNRAMEGKEEFGNKEKGSTKKVEGSESGKAKMEKAEGNEGMKSKKEGVKDCEYEEEEEGSNGSIQKEDDILELFETSWLMKPTGKPKGNLMPRSASFL</sequence>
<accession>A0A6J1GHV9</accession>
<dbReference type="PANTHER" id="PTHR37710:SF1">
    <property type="entry name" value="TRANSMEMBRANE PROTEIN"/>
    <property type="match status" value="1"/>
</dbReference>
<dbReference type="AlphaFoldDB" id="A0A6J1GHV9"/>
<dbReference type="RefSeq" id="XP_022951546.1">
    <property type="nucleotide sequence ID" value="XM_023095778.1"/>
</dbReference>
<evidence type="ECO:0000313" key="2">
    <source>
        <dbReference type="Proteomes" id="UP000504609"/>
    </source>
</evidence>
<dbReference type="KEGG" id="cmos:111454325"/>
<dbReference type="GeneID" id="111454325"/>
<dbReference type="Proteomes" id="UP000504609">
    <property type="component" value="Unplaced"/>
</dbReference>
<feature type="compositionally biased region" description="Basic and acidic residues" evidence="1">
    <location>
        <begin position="226"/>
        <end position="269"/>
    </location>
</feature>
<organism evidence="2 4">
    <name type="scientific">Cucurbita moschata</name>
    <name type="common">Winter crookneck squash</name>
    <name type="synonym">Cucurbita pepo var. moschata</name>
    <dbReference type="NCBI Taxonomy" id="3662"/>
    <lineage>
        <taxon>Eukaryota</taxon>
        <taxon>Viridiplantae</taxon>
        <taxon>Streptophyta</taxon>
        <taxon>Embryophyta</taxon>
        <taxon>Tracheophyta</taxon>
        <taxon>Spermatophyta</taxon>
        <taxon>Magnoliopsida</taxon>
        <taxon>eudicotyledons</taxon>
        <taxon>Gunneridae</taxon>
        <taxon>Pentapetalae</taxon>
        <taxon>rosids</taxon>
        <taxon>fabids</taxon>
        <taxon>Cucurbitales</taxon>
        <taxon>Cucurbitaceae</taxon>
        <taxon>Cucurbiteae</taxon>
        <taxon>Cucurbita</taxon>
    </lineage>
</organism>
<feature type="region of interest" description="Disordered" evidence="1">
    <location>
        <begin position="226"/>
        <end position="286"/>
    </location>
</feature>
<evidence type="ECO:0000313" key="3">
    <source>
        <dbReference type="RefSeq" id="XP_022951545.1"/>
    </source>
</evidence>